<protein>
    <recommendedName>
        <fullName evidence="4">Protein kinase domain-containing protein</fullName>
    </recommendedName>
</protein>
<dbReference type="PaxDb" id="30732-ENSOMEP00000023460"/>
<evidence type="ECO:0008006" key="4">
    <source>
        <dbReference type="Google" id="ProtNLM"/>
    </source>
</evidence>
<dbReference type="STRING" id="30732.ENSOMEP00000023460"/>
<evidence type="ECO:0000313" key="3">
    <source>
        <dbReference type="Proteomes" id="UP000261560"/>
    </source>
</evidence>
<keyword evidence="3" id="KW-1185">Reference proteome</keyword>
<dbReference type="Ensembl" id="ENSOMET00000012210.1">
    <property type="protein sequence ID" value="ENSOMEP00000023460.1"/>
    <property type="gene ID" value="ENSOMEG00000003555.1"/>
</dbReference>
<organism evidence="2 3">
    <name type="scientific">Oryzias melastigma</name>
    <name type="common">Marine medaka</name>
    <dbReference type="NCBI Taxonomy" id="30732"/>
    <lineage>
        <taxon>Eukaryota</taxon>
        <taxon>Metazoa</taxon>
        <taxon>Chordata</taxon>
        <taxon>Craniata</taxon>
        <taxon>Vertebrata</taxon>
        <taxon>Euteleostomi</taxon>
        <taxon>Actinopterygii</taxon>
        <taxon>Neopterygii</taxon>
        <taxon>Teleostei</taxon>
        <taxon>Neoteleostei</taxon>
        <taxon>Acanthomorphata</taxon>
        <taxon>Ovalentaria</taxon>
        <taxon>Atherinomorphae</taxon>
        <taxon>Beloniformes</taxon>
        <taxon>Adrianichthyidae</taxon>
        <taxon>Oryziinae</taxon>
        <taxon>Oryzias</taxon>
    </lineage>
</organism>
<dbReference type="SUPFAM" id="SSF56112">
    <property type="entry name" value="Protein kinase-like (PK-like)"/>
    <property type="match status" value="1"/>
</dbReference>
<evidence type="ECO:0000313" key="2">
    <source>
        <dbReference type="Ensembl" id="ENSOMEP00000023460.1"/>
    </source>
</evidence>
<reference evidence="2" key="2">
    <citation type="submission" date="2025-09" db="UniProtKB">
        <authorList>
            <consortium name="Ensembl"/>
        </authorList>
    </citation>
    <scope>IDENTIFICATION</scope>
</reference>
<dbReference type="AlphaFoldDB" id="A0A3B3D1P1"/>
<feature type="region of interest" description="Disordered" evidence="1">
    <location>
        <begin position="48"/>
        <end position="85"/>
    </location>
</feature>
<dbReference type="Gene3D" id="1.10.510.10">
    <property type="entry name" value="Transferase(Phosphotransferase) domain 1"/>
    <property type="match status" value="1"/>
</dbReference>
<name>A0A3B3D1P1_ORYME</name>
<proteinExistence type="predicted"/>
<evidence type="ECO:0000256" key="1">
    <source>
        <dbReference type="SAM" id="MobiDB-lite"/>
    </source>
</evidence>
<dbReference type="InterPro" id="IPR011009">
    <property type="entry name" value="Kinase-like_dom_sf"/>
</dbReference>
<dbReference type="Proteomes" id="UP000261560">
    <property type="component" value="Unplaced"/>
</dbReference>
<reference evidence="2" key="1">
    <citation type="submission" date="2025-08" db="UniProtKB">
        <authorList>
            <consortium name="Ensembl"/>
        </authorList>
    </citation>
    <scope>IDENTIFICATION</scope>
</reference>
<accession>A0A3B3D1P1</accession>
<sequence>MIIKIVITNIAHVYAKDMVRKLLVVDPKERMSIAEALQHPWLQVRGSCTQTMPPIIQRDTTHRKRKRERDDEERPAKRSQVPPPL</sequence>